<evidence type="ECO:0000256" key="13">
    <source>
        <dbReference type="NCBIfam" id="TIGR03499"/>
    </source>
</evidence>
<dbReference type="GO" id="GO:0005047">
    <property type="term" value="F:signal recognition particle binding"/>
    <property type="evidence" value="ECO:0007669"/>
    <property type="project" value="TreeGrafter"/>
</dbReference>
<dbReference type="PANTHER" id="PTHR43134:SF3">
    <property type="entry name" value="FLAGELLAR BIOSYNTHESIS PROTEIN FLHF"/>
    <property type="match status" value="1"/>
</dbReference>
<keyword evidence="8" id="KW-0653">Protein transport</keyword>
<evidence type="ECO:0000256" key="14">
    <source>
        <dbReference type="SAM" id="Coils"/>
    </source>
</evidence>
<evidence type="ECO:0000256" key="4">
    <source>
        <dbReference type="ARBA" id="ARBA00022448"/>
    </source>
</evidence>
<dbReference type="GO" id="GO:0015031">
    <property type="term" value="P:protein transport"/>
    <property type="evidence" value="ECO:0007669"/>
    <property type="project" value="UniProtKB-KW"/>
</dbReference>
<keyword evidence="9" id="KW-0342">GTP-binding</keyword>
<evidence type="ECO:0000259" key="15">
    <source>
        <dbReference type="SMART" id="SM00382"/>
    </source>
</evidence>
<dbReference type="SUPFAM" id="SSF52540">
    <property type="entry name" value="P-loop containing nucleoside triphosphate hydrolases"/>
    <property type="match status" value="1"/>
</dbReference>
<evidence type="ECO:0000256" key="7">
    <source>
        <dbReference type="ARBA" id="ARBA00022795"/>
    </source>
</evidence>
<evidence type="ECO:0000256" key="12">
    <source>
        <dbReference type="ARBA" id="ARBA00025337"/>
    </source>
</evidence>
<evidence type="ECO:0000256" key="10">
    <source>
        <dbReference type="ARBA" id="ARBA00023136"/>
    </source>
</evidence>
<dbReference type="OrthoDB" id="9778554at2"/>
<dbReference type="SMART" id="SM00962">
    <property type="entry name" value="SRP54"/>
    <property type="match status" value="1"/>
</dbReference>
<evidence type="ECO:0000256" key="2">
    <source>
        <dbReference type="ARBA" id="ARBA00008531"/>
    </source>
</evidence>
<dbReference type="GO" id="GO:0006614">
    <property type="term" value="P:SRP-dependent cotranslational protein targeting to membrane"/>
    <property type="evidence" value="ECO:0007669"/>
    <property type="project" value="UniProtKB-UniRule"/>
</dbReference>
<keyword evidence="6" id="KW-0547">Nucleotide-binding</keyword>
<evidence type="ECO:0000313" key="17">
    <source>
        <dbReference type="EMBL" id="SNX28384.1"/>
    </source>
</evidence>
<dbReference type="InterPro" id="IPR020006">
    <property type="entry name" value="FlhF"/>
</dbReference>
<comment type="subcellular location">
    <subcellularLocation>
        <location evidence="1">Cell membrane</location>
        <topology evidence="1">Peripheral membrane protein</topology>
        <orientation evidence="1">Cytoplasmic side</orientation>
    </subcellularLocation>
</comment>
<dbReference type="EMBL" id="OANS01000002">
    <property type="protein sequence ID" value="SNX28384.1"/>
    <property type="molecule type" value="Genomic_DNA"/>
</dbReference>
<dbReference type="FunFam" id="3.40.50.300:FF:000695">
    <property type="entry name" value="Flagellar biosynthesis regulator FlhF"/>
    <property type="match status" value="1"/>
</dbReference>
<dbReference type="Gene3D" id="1.20.120.1380">
    <property type="entry name" value="Flagellar FlhF biosynthesis protein, N domain"/>
    <property type="match status" value="1"/>
</dbReference>
<dbReference type="InterPro" id="IPR003593">
    <property type="entry name" value="AAA+_ATPase"/>
</dbReference>
<dbReference type="Pfam" id="PF00448">
    <property type="entry name" value="SRP54"/>
    <property type="match status" value="1"/>
</dbReference>
<keyword evidence="17" id="KW-0966">Cell projection</keyword>
<comment type="function">
    <text evidence="12">Necessary for flagellar biosynthesis. May be involved in translocation of the flagellum.</text>
</comment>
<sequence length="435" mass="47716">MTMKKFLAKTTRQALMQVKAELGEDATIISNRSINGWTEILARSESSVLPGSNLLGSVSTAKEQAEKALQAKKVQATVDLLNGRSSSKVAAPVVELTTTHVEVIAPKEQPVEIINHPQIQGMLKEMREMRNQFQAQLETLSNSTLEFSPNKRDLMSQFLSAGFNLDLAKRVISKLPSDFSSKEAKPWAMNLLAKNMQALENEAEIMNQHGIYALLGPTGVGKTTTIAKIASRFVLKHGNQDIALVSTDTYRIGGHEQLRIYGKILGVEVFAAKDAQELQQTLEKLQDKKLVLIDMAGLSQKDKMVSSQLDMLCEASRDIKKIICLNASGTLDTLNNVSKAFAGRGLDGCIITKVDEAIGLGGVINVVLQNKLKVLYLTNGQRVPEDITLVDKIALIEEAFKQEDSSDHLSIVRPEDLPAFFSKSTEITQGHVQYA</sequence>
<keyword evidence="4" id="KW-0813">Transport</keyword>
<dbReference type="GO" id="GO:0003924">
    <property type="term" value="F:GTPase activity"/>
    <property type="evidence" value="ECO:0007669"/>
    <property type="project" value="UniProtKB-UniRule"/>
</dbReference>
<dbReference type="GO" id="GO:0044781">
    <property type="term" value="P:bacterial-type flagellum organization"/>
    <property type="evidence" value="ECO:0007669"/>
    <property type="project" value="UniProtKB-UniRule"/>
</dbReference>
<dbReference type="InterPro" id="IPR000897">
    <property type="entry name" value="SRP54_GTPase_dom"/>
</dbReference>
<dbReference type="NCBIfam" id="TIGR03499">
    <property type="entry name" value="FlhF"/>
    <property type="match status" value="1"/>
</dbReference>
<evidence type="ECO:0000256" key="1">
    <source>
        <dbReference type="ARBA" id="ARBA00004413"/>
    </source>
</evidence>
<accession>A0A240E0D6</accession>
<evidence type="ECO:0000313" key="18">
    <source>
        <dbReference type="Proteomes" id="UP000218069"/>
    </source>
</evidence>
<evidence type="ECO:0000256" key="9">
    <source>
        <dbReference type="ARBA" id="ARBA00023134"/>
    </source>
</evidence>
<dbReference type="Gene3D" id="3.40.50.300">
    <property type="entry name" value="P-loop containing nucleotide triphosphate hydrolases"/>
    <property type="match status" value="1"/>
</dbReference>
<dbReference type="InterPro" id="IPR047040">
    <property type="entry name" value="FlhF__GTPase_dom"/>
</dbReference>
<evidence type="ECO:0000256" key="11">
    <source>
        <dbReference type="ARBA" id="ARBA00023225"/>
    </source>
</evidence>
<dbReference type="Proteomes" id="UP000218069">
    <property type="component" value="Unassembled WGS sequence"/>
</dbReference>
<keyword evidence="5" id="KW-1003">Cell membrane</keyword>
<name>A0A240E0D6_9BURK</name>
<feature type="domain" description="AAA+ ATPase" evidence="15">
    <location>
        <begin position="208"/>
        <end position="356"/>
    </location>
</feature>
<proteinExistence type="inferred from homology"/>
<evidence type="ECO:0000256" key="8">
    <source>
        <dbReference type="ARBA" id="ARBA00022927"/>
    </source>
</evidence>
<keyword evidence="17" id="KW-0282">Flagellum</keyword>
<keyword evidence="17" id="KW-0969">Cilium</keyword>
<comment type="similarity">
    <text evidence="2">Belongs to the GTP-binding SRP family.</text>
</comment>
<keyword evidence="10" id="KW-0472">Membrane</keyword>
<dbReference type="GO" id="GO:0005525">
    <property type="term" value="F:GTP binding"/>
    <property type="evidence" value="ECO:0007669"/>
    <property type="project" value="UniProtKB-UniRule"/>
</dbReference>
<dbReference type="AlphaFoldDB" id="A0A240E0D6"/>
<evidence type="ECO:0000256" key="6">
    <source>
        <dbReference type="ARBA" id="ARBA00022741"/>
    </source>
</evidence>
<dbReference type="GO" id="GO:0005886">
    <property type="term" value="C:plasma membrane"/>
    <property type="evidence" value="ECO:0007669"/>
    <property type="project" value="UniProtKB-SubCell"/>
</dbReference>
<evidence type="ECO:0000256" key="5">
    <source>
        <dbReference type="ARBA" id="ARBA00022475"/>
    </source>
</evidence>
<organism evidence="17 18">
    <name type="scientific">Polynucleobacter meluiroseus</name>
    <dbReference type="NCBI Taxonomy" id="1938814"/>
    <lineage>
        <taxon>Bacteria</taxon>
        <taxon>Pseudomonadati</taxon>
        <taxon>Pseudomonadota</taxon>
        <taxon>Betaproteobacteria</taxon>
        <taxon>Burkholderiales</taxon>
        <taxon>Burkholderiaceae</taxon>
        <taxon>Polynucleobacter</taxon>
    </lineage>
</organism>
<gene>
    <name evidence="17" type="ORF">SAMN06295945_0714</name>
</gene>
<dbReference type="SMART" id="SM00382">
    <property type="entry name" value="AAA"/>
    <property type="match status" value="1"/>
</dbReference>
<dbReference type="RefSeq" id="WP_096672499.1">
    <property type="nucleotide sequence ID" value="NZ_OANS01000002.1"/>
</dbReference>
<feature type="domain" description="SRP54-type proteins GTP-binding" evidence="16">
    <location>
        <begin position="209"/>
        <end position="401"/>
    </location>
</feature>
<reference evidence="18" key="1">
    <citation type="submission" date="2017-08" db="EMBL/GenBank/DDBJ databases">
        <authorList>
            <person name="Varghese N."/>
            <person name="Submissions S."/>
        </authorList>
    </citation>
    <scope>NUCLEOTIDE SEQUENCE [LARGE SCALE GENOMIC DNA]</scope>
    <source>
        <strain evidence="18">AP-Melu-1000-B4</strain>
    </source>
</reference>
<protein>
    <recommendedName>
        <fullName evidence="3 13">Flagellar biosynthesis protein FlhF</fullName>
    </recommendedName>
</protein>
<keyword evidence="18" id="KW-1185">Reference proteome</keyword>
<evidence type="ECO:0000256" key="3">
    <source>
        <dbReference type="ARBA" id="ARBA00014919"/>
    </source>
</evidence>
<keyword evidence="7" id="KW-1005">Bacterial flagellum biogenesis</keyword>
<dbReference type="PANTHER" id="PTHR43134">
    <property type="entry name" value="SIGNAL RECOGNITION PARTICLE RECEPTOR SUBUNIT ALPHA"/>
    <property type="match status" value="1"/>
</dbReference>
<keyword evidence="14" id="KW-0175">Coiled coil</keyword>
<dbReference type="CDD" id="cd17873">
    <property type="entry name" value="FlhF"/>
    <property type="match status" value="1"/>
</dbReference>
<dbReference type="InterPro" id="IPR027417">
    <property type="entry name" value="P-loop_NTPase"/>
</dbReference>
<evidence type="ECO:0000259" key="16">
    <source>
        <dbReference type="SMART" id="SM00962"/>
    </source>
</evidence>
<feature type="coiled-coil region" evidence="14">
    <location>
        <begin position="268"/>
        <end position="295"/>
    </location>
</feature>
<keyword evidence="11" id="KW-1006">Bacterial flagellum protein export</keyword>